<protein>
    <submittedName>
        <fullName evidence="1">Uncharacterized protein</fullName>
    </submittedName>
</protein>
<accession>A0A0E9R9V5</accession>
<sequence length="41" mass="4923">MHCFFITNVNQLSLYRIRSTLKFIEVYIYIFADHLSIVVLT</sequence>
<evidence type="ECO:0000313" key="1">
    <source>
        <dbReference type="EMBL" id="JAH25133.1"/>
    </source>
</evidence>
<proteinExistence type="predicted"/>
<dbReference type="AlphaFoldDB" id="A0A0E9R9V5"/>
<reference evidence="1" key="2">
    <citation type="journal article" date="2015" name="Fish Shellfish Immunol.">
        <title>Early steps in the European eel (Anguilla anguilla)-Vibrio vulnificus interaction in the gills: Role of the RtxA13 toxin.</title>
        <authorList>
            <person name="Callol A."/>
            <person name="Pajuelo D."/>
            <person name="Ebbesson L."/>
            <person name="Teles M."/>
            <person name="MacKenzie S."/>
            <person name="Amaro C."/>
        </authorList>
    </citation>
    <scope>NUCLEOTIDE SEQUENCE</scope>
</reference>
<organism evidence="1">
    <name type="scientific">Anguilla anguilla</name>
    <name type="common">European freshwater eel</name>
    <name type="synonym">Muraena anguilla</name>
    <dbReference type="NCBI Taxonomy" id="7936"/>
    <lineage>
        <taxon>Eukaryota</taxon>
        <taxon>Metazoa</taxon>
        <taxon>Chordata</taxon>
        <taxon>Craniata</taxon>
        <taxon>Vertebrata</taxon>
        <taxon>Euteleostomi</taxon>
        <taxon>Actinopterygii</taxon>
        <taxon>Neopterygii</taxon>
        <taxon>Teleostei</taxon>
        <taxon>Anguilliformes</taxon>
        <taxon>Anguillidae</taxon>
        <taxon>Anguilla</taxon>
    </lineage>
</organism>
<name>A0A0E9R9V5_ANGAN</name>
<reference evidence="1" key="1">
    <citation type="submission" date="2014-11" db="EMBL/GenBank/DDBJ databases">
        <authorList>
            <person name="Amaro Gonzalez C."/>
        </authorList>
    </citation>
    <scope>NUCLEOTIDE SEQUENCE</scope>
</reference>
<dbReference type="EMBL" id="GBXM01083444">
    <property type="protein sequence ID" value="JAH25133.1"/>
    <property type="molecule type" value="Transcribed_RNA"/>
</dbReference>